<dbReference type="eggNOG" id="COG0583">
    <property type="taxonomic scope" value="Bacteria"/>
</dbReference>
<dbReference type="CDD" id="cd05466">
    <property type="entry name" value="PBP2_LTTR_substrate"/>
    <property type="match status" value="1"/>
</dbReference>
<evidence type="ECO:0000256" key="4">
    <source>
        <dbReference type="ARBA" id="ARBA00023163"/>
    </source>
</evidence>
<dbReference type="Pfam" id="PF03466">
    <property type="entry name" value="LysR_substrate"/>
    <property type="match status" value="1"/>
</dbReference>
<evidence type="ECO:0000313" key="6">
    <source>
        <dbReference type="EMBL" id="EGC04847.1"/>
    </source>
</evidence>
<evidence type="ECO:0000256" key="2">
    <source>
        <dbReference type="ARBA" id="ARBA00023015"/>
    </source>
</evidence>
<dbReference type="GO" id="GO:0032993">
    <property type="term" value="C:protein-DNA complex"/>
    <property type="evidence" value="ECO:0007669"/>
    <property type="project" value="TreeGrafter"/>
</dbReference>
<dbReference type="InterPro" id="IPR005119">
    <property type="entry name" value="LysR_subst-bd"/>
</dbReference>
<dbReference type="InterPro" id="IPR036390">
    <property type="entry name" value="WH_DNA-bd_sf"/>
</dbReference>
<reference evidence="6 7" key="1">
    <citation type="submission" date="2011-02" db="EMBL/GenBank/DDBJ databases">
        <authorList>
            <person name="Nelson K.E."/>
            <person name="Sutton G."/>
            <person name="Torralba M."/>
            <person name="Durkin S."/>
            <person name="Harkins D."/>
            <person name="Montgomery R."/>
            <person name="Ziemer C."/>
            <person name="Klaassens E."/>
            <person name="Ocuiv P."/>
            <person name="Morrison M."/>
        </authorList>
    </citation>
    <scope>NUCLEOTIDE SEQUENCE [LARGE SCALE GENOMIC DNA]</scope>
    <source>
        <strain evidence="6 7">8</strain>
    </source>
</reference>
<evidence type="ECO:0000313" key="7">
    <source>
        <dbReference type="Proteomes" id="UP000004259"/>
    </source>
</evidence>
<protein>
    <submittedName>
        <fullName evidence="6">Transcriptional regulator CpsY family protein</fullName>
    </submittedName>
</protein>
<keyword evidence="7" id="KW-1185">Reference proteome</keyword>
<name>E9S7A3_RUMAL</name>
<keyword evidence="4" id="KW-0804">Transcription</keyword>
<keyword evidence="3" id="KW-0238">DNA-binding</keyword>
<dbReference type="PRINTS" id="PR00039">
    <property type="entry name" value="HTHLYSR"/>
</dbReference>
<keyword evidence="2" id="KW-0805">Transcription regulation</keyword>
<dbReference type="InterPro" id="IPR000847">
    <property type="entry name" value="LysR_HTH_N"/>
</dbReference>
<evidence type="ECO:0000256" key="3">
    <source>
        <dbReference type="ARBA" id="ARBA00023125"/>
    </source>
</evidence>
<dbReference type="PROSITE" id="PS50931">
    <property type="entry name" value="HTH_LYSR"/>
    <property type="match status" value="1"/>
</dbReference>
<dbReference type="EMBL" id="ADKM02000008">
    <property type="protein sequence ID" value="EGC04847.1"/>
    <property type="molecule type" value="Genomic_DNA"/>
</dbReference>
<feature type="domain" description="HTH lysR-type" evidence="5">
    <location>
        <begin position="9"/>
        <end position="66"/>
    </location>
</feature>
<dbReference type="InterPro" id="IPR036388">
    <property type="entry name" value="WH-like_DNA-bd_sf"/>
</dbReference>
<dbReference type="PANTHER" id="PTHR30346">
    <property type="entry name" value="TRANSCRIPTIONAL DUAL REGULATOR HCAR-RELATED"/>
    <property type="match status" value="1"/>
</dbReference>
<evidence type="ECO:0000259" key="5">
    <source>
        <dbReference type="PROSITE" id="PS50931"/>
    </source>
</evidence>
<dbReference type="FunFam" id="1.10.10.10:FF:000001">
    <property type="entry name" value="LysR family transcriptional regulator"/>
    <property type="match status" value="1"/>
</dbReference>
<sequence>MFCEVLYFMTLQQINYLLTIAESRSMNKAAEKLFIAQPTLTGAVRDVENELGIQIFHRTHKGVIPTAEGDEFLQKIKRVYQQYEDVMEEYGEETNIRRRFAVSMQHYSFAVKAFIEMAKHYDSNKFDLALRETATANVIKDVSTMKSEIGIIYTCETNQRMINKLLRKNELEFHSLIVCSASVYLARSHPLAKEKELGFEQLDPYPCLSFEQGNEDEIYFAEEILIEHAYQKTIKATDRATMMNLMEGLNGYTLCSSIYSEKLCGDQFIVIPFKDDDNIQSSMNIGYITKKNNDLSSMGKRFLDEVRKELELRE</sequence>
<proteinExistence type="inferred from homology"/>
<dbReference type="AlphaFoldDB" id="E9S7A3"/>
<dbReference type="GO" id="GO:0003677">
    <property type="term" value="F:DNA binding"/>
    <property type="evidence" value="ECO:0007669"/>
    <property type="project" value="UniProtKB-KW"/>
</dbReference>
<dbReference type="SUPFAM" id="SSF46785">
    <property type="entry name" value="Winged helix' DNA-binding domain"/>
    <property type="match status" value="1"/>
</dbReference>
<dbReference type="SUPFAM" id="SSF53850">
    <property type="entry name" value="Periplasmic binding protein-like II"/>
    <property type="match status" value="1"/>
</dbReference>
<gene>
    <name evidence="6" type="ORF">CUS_6114</name>
</gene>
<accession>E9S7A3</accession>
<dbReference type="Gene3D" id="1.10.10.10">
    <property type="entry name" value="Winged helix-like DNA-binding domain superfamily/Winged helix DNA-binding domain"/>
    <property type="match status" value="1"/>
</dbReference>
<dbReference type="Pfam" id="PF00126">
    <property type="entry name" value="HTH_1"/>
    <property type="match status" value="1"/>
</dbReference>
<dbReference type="PANTHER" id="PTHR30346:SF0">
    <property type="entry name" value="HCA OPERON TRANSCRIPTIONAL ACTIVATOR HCAR"/>
    <property type="match status" value="1"/>
</dbReference>
<organism evidence="6 7">
    <name type="scientific">Ruminococcus albus 8</name>
    <dbReference type="NCBI Taxonomy" id="246199"/>
    <lineage>
        <taxon>Bacteria</taxon>
        <taxon>Bacillati</taxon>
        <taxon>Bacillota</taxon>
        <taxon>Clostridia</taxon>
        <taxon>Eubacteriales</taxon>
        <taxon>Oscillospiraceae</taxon>
        <taxon>Ruminococcus</taxon>
    </lineage>
</organism>
<dbReference type="GO" id="GO:0003700">
    <property type="term" value="F:DNA-binding transcription factor activity"/>
    <property type="evidence" value="ECO:0007669"/>
    <property type="project" value="InterPro"/>
</dbReference>
<dbReference type="Proteomes" id="UP000004259">
    <property type="component" value="Unassembled WGS sequence"/>
</dbReference>
<comment type="caution">
    <text evidence="6">The sequence shown here is derived from an EMBL/GenBank/DDBJ whole genome shotgun (WGS) entry which is preliminary data.</text>
</comment>
<comment type="similarity">
    <text evidence="1">Belongs to the LysR transcriptional regulatory family.</text>
</comment>
<evidence type="ECO:0000256" key="1">
    <source>
        <dbReference type="ARBA" id="ARBA00009437"/>
    </source>
</evidence>
<dbReference type="Gene3D" id="3.40.190.290">
    <property type="match status" value="1"/>
</dbReference>